<dbReference type="GO" id="GO:0015444">
    <property type="term" value="F:P-type magnesium transporter activity"/>
    <property type="evidence" value="ECO:0007669"/>
    <property type="project" value="InterPro"/>
</dbReference>
<dbReference type="SUPFAM" id="SSF81665">
    <property type="entry name" value="Calcium ATPase, transmembrane domain M"/>
    <property type="match status" value="1"/>
</dbReference>
<evidence type="ECO:0000256" key="4">
    <source>
        <dbReference type="ARBA" id="ARBA00022842"/>
    </source>
</evidence>
<sequence length="93" mass="10817">MEILYELSQATLPFDHVGTDFLAKPQKWTTFDLLRFIAIIGPISTIIDMITLCLNYFFYNLRDGNDVVGMRMFQAHWFLKGVTTQKIIQHTSD</sequence>
<comment type="caution">
    <text evidence="6">The sequence shown here is derived from an EMBL/GenBank/DDBJ whole genome shotgun (WGS) entry which is preliminary data.</text>
</comment>
<gene>
    <name evidence="6" type="ORF">BJ875DRAFT_243214</name>
</gene>
<feature type="transmembrane region" description="Helical" evidence="5">
    <location>
        <begin position="33"/>
        <end position="58"/>
    </location>
</feature>
<evidence type="ECO:0000313" key="7">
    <source>
        <dbReference type="Proteomes" id="UP000824998"/>
    </source>
</evidence>
<organism evidence="6 7">
    <name type="scientific">Amylocarpus encephaloides</name>
    <dbReference type="NCBI Taxonomy" id="45428"/>
    <lineage>
        <taxon>Eukaryota</taxon>
        <taxon>Fungi</taxon>
        <taxon>Dikarya</taxon>
        <taxon>Ascomycota</taxon>
        <taxon>Pezizomycotina</taxon>
        <taxon>Leotiomycetes</taxon>
        <taxon>Helotiales</taxon>
        <taxon>Helotiales incertae sedis</taxon>
        <taxon>Amylocarpus</taxon>
    </lineage>
</organism>
<evidence type="ECO:0000256" key="2">
    <source>
        <dbReference type="ARBA" id="ARBA00022475"/>
    </source>
</evidence>
<dbReference type="OrthoDB" id="158672at2759"/>
<keyword evidence="2" id="KW-1003">Cell membrane</keyword>
<evidence type="ECO:0000313" key="6">
    <source>
        <dbReference type="EMBL" id="KAG9239105.1"/>
    </source>
</evidence>
<dbReference type="EMBL" id="MU251361">
    <property type="protein sequence ID" value="KAG9239105.1"/>
    <property type="molecule type" value="Genomic_DNA"/>
</dbReference>
<dbReference type="GO" id="GO:0005886">
    <property type="term" value="C:plasma membrane"/>
    <property type="evidence" value="ECO:0007669"/>
    <property type="project" value="UniProtKB-SubCell"/>
</dbReference>
<evidence type="ECO:0000256" key="3">
    <source>
        <dbReference type="ARBA" id="ARBA00022553"/>
    </source>
</evidence>
<keyword evidence="4" id="KW-0460">Magnesium</keyword>
<keyword evidence="5" id="KW-1133">Transmembrane helix</keyword>
<accession>A0A9P7YTU2</accession>
<dbReference type="InterPro" id="IPR023298">
    <property type="entry name" value="ATPase_P-typ_TM_dom_sf"/>
</dbReference>
<evidence type="ECO:0000256" key="1">
    <source>
        <dbReference type="ARBA" id="ARBA00004651"/>
    </source>
</evidence>
<comment type="subcellular location">
    <subcellularLocation>
        <location evidence="1">Cell membrane</location>
        <topology evidence="1">Multi-pass membrane protein</topology>
    </subcellularLocation>
</comment>
<reference evidence="6" key="1">
    <citation type="journal article" date="2021" name="IMA Fungus">
        <title>Genomic characterization of three marine fungi, including Emericellopsis atlantica sp. nov. with signatures of a generalist lifestyle and marine biomass degradation.</title>
        <authorList>
            <person name="Hagestad O.C."/>
            <person name="Hou L."/>
            <person name="Andersen J.H."/>
            <person name="Hansen E.H."/>
            <person name="Altermark B."/>
            <person name="Li C."/>
            <person name="Kuhnert E."/>
            <person name="Cox R.J."/>
            <person name="Crous P.W."/>
            <person name="Spatafora J.W."/>
            <person name="Lail K."/>
            <person name="Amirebrahimi M."/>
            <person name="Lipzen A."/>
            <person name="Pangilinan J."/>
            <person name="Andreopoulos W."/>
            <person name="Hayes R.D."/>
            <person name="Ng V."/>
            <person name="Grigoriev I.V."/>
            <person name="Jackson S.A."/>
            <person name="Sutton T.D.S."/>
            <person name="Dobson A.D.W."/>
            <person name="Rama T."/>
        </authorList>
    </citation>
    <scope>NUCLEOTIDE SEQUENCE</scope>
    <source>
        <strain evidence="6">TRa018bII</strain>
    </source>
</reference>
<proteinExistence type="predicted"/>
<dbReference type="Proteomes" id="UP000824998">
    <property type="component" value="Unassembled WGS sequence"/>
</dbReference>
<dbReference type="InterPro" id="IPR006415">
    <property type="entry name" value="P-type_ATPase_IIIB"/>
</dbReference>
<keyword evidence="5" id="KW-0472">Membrane</keyword>
<dbReference type="PRINTS" id="PR01836">
    <property type="entry name" value="MGATPASE"/>
</dbReference>
<protein>
    <submittedName>
        <fullName evidence="6">Uncharacterized protein</fullName>
    </submittedName>
</protein>
<dbReference type="Gene3D" id="1.20.1110.10">
    <property type="entry name" value="Calcium-transporting ATPase, transmembrane domain"/>
    <property type="match status" value="1"/>
</dbReference>
<keyword evidence="5" id="KW-0812">Transmembrane</keyword>
<evidence type="ECO:0000256" key="5">
    <source>
        <dbReference type="SAM" id="Phobius"/>
    </source>
</evidence>
<keyword evidence="7" id="KW-1185">Reference proteome</keyword>
<name>A0A9P7YTU2_9HELO</name>
<dbReference type="AlphaFoldDB" id="A0A9P7YTU2"/>
<keyword evidence="3" id="KW-0597">Phosphoprotein</keyword>